<comment type="caution">
    <text evidence="2">The sequence shown here is derived from an EMBL/GenBank/DDBJ whole genome shotgun (WGS) entry which is preliminary data.</text>
</comment>
<evidence type="ECO:0000313" key="3">
    <source>
        <dbReference type="Proteomes" id="UP000276588"/>
    </source>
</evidence>
<name>A0A3A6PZR2_9EURY</name>
<dbReference type="RefSeq" id="WP_120103672.1">
    <property type="nucleotide sequence ID" value="NZ_QKNY01000018.1"/>
</dbReference>
<evidence type="ECO:0000313" key="2">
    <source>
        <dbReference type="EMBL" id="RJX42363.1"/>
    </source>
</evidence>
<reference evidence="2 3" key="1">
    <citation type="submission" date="2018-06" db="EMBL/GenBank/DDBJ databases">
        <title>Halonotius sp. F13-13 a new haloarchaeeon isolated from a solar saltern from Isla Cristina, Huelva, Spain.</title>
        <authorList>
            <person name="Duran-Viseras A."/>
            <person name="Sanchez-Porro C."/>
            <person name="Ventosa A."/>
        </authorList>
    </citation>
    <scope>NUCLEOTIDE SEQUENCE [LARGE SCALE GENOMIC DNA]</scope>
    <source>
        <strain evidence="2 3">F13-13</strain>
    </source>
</reference>
<dbReference type="Proteomes" id="UP000276588">
    <property type="component" value="Unassembled WGS sequence"/>
</dbReference>
<keyword evidence="3" id="KW-1185">Reference proteome</keyword>
<dbReference type="AlphaFoldDB" id="A0A3A6PZR2"/>
<dbReference type="EMBL" id="QKNY01000018">
    <property type="protein sequence ID" value="RJX42363.1"/>
    <property type="molecule type" value="Genomic_DNA"/>
</dbReference>
<evidence type="ECO:0000256" key="1">
    <source>
        <dbReference type="SAM" id="MobiDB-lite"/>
    </source>
</evidence>
<feature type="region of interest" description="Disordered" evidence="1">
    <location>
        <begin position="1"/>
        <end position="32"/>
    </location>
</feature>
<accession>A0A3A6PZR2</accession>
<gene>
    <name evidence="2" type="ORF">DM826_12040</name>
</gene>
<feature type="compositionally biased region" description="Polar residues" evidence="1">
    <location>
        <begin position="1"/>
        <end position="18"/>
    </location>
</feature>
<sequence>MSSTNLHGTGQSTMTPTAGPTDPTGEGATIPETIPQAERTVYRDSDTVIRIHPATAGDDALCVTLYVPLDEVTASMTPAHASIWREQSFETGANTVDALPAELYELYRETVTELTERFAVSISEPTSGYGRCHRRHDGPEIVSFRTRLR</sequence>
<proteinExistence type="predicted"/>
<protein>
    <submittedName>
        <fullName evidence="2">Uncharacterized protein</fullName>
    </submittedName>
</protein>
<organism evidence="2 3">
    <name type="scientific">Halonotius aquaticus</name>
    <dbReference type="NCBI Taxonomy" id="2216978"/>
    <lineage>
        <taxon>Archaea</taxon>
        <taxon>Methanobacteriati</taxon>
        <taxon>Methanobacteriota</taxon>
        <taxon>Stenosarchaea group</taxon>
        <taxon>Halobacteria</taxon>
        <taxon>Halobacteriales</taxon>
        <taxon>Haloferacaceae</taxon>
        <taxon>Halonotius</taxon>
    </lineage>
</organism>
<dbReference type="OrthoDB" id="336604at2157"/>